<reference evidence="1 4" key="3">
    <citation type="submission" date="2018-08" db="EMBL/GenBank/DDBJ databases">
        <title>Complete genome of the Arcobacter marinus type strain JCM 15502.</title>
        <authorList>
            <person name="Miller W.G."/>
            <person name="Yee E."/>
            <person name="Huynh S."/>
            <person name="Parker C.T."/>
        </authorList>
    </citation>
    <scope>NUCLEOTIDE SEQUENCE [LARGE SCALE GENOMIC DNA]</scope>
    <source>
        <strain evidence="1 4">JCM 15502</strain>
    </source>
</reference>
<dbReference type="PROSITE" id="PS51257">
    <property type="entry name" value="PROKAR_LIPOPROTEIN"/>
    <property type="match status" value="1"/>
</dbReference>
<name>A0A347TIS7_9BACT</name>
<reference evidence="3" key="1">
    <citation type="submission" date="2017-09" db="EMBL/GenBank/DDBJ databases">
        <title>Arcobacter canalis sp. nov., a new species isolated from a water canal contaminated with urban sewage.</title>
        <authorList>
            <person name="Perez-Cataluna A."/>
            <person name="Salas-Masso N."/>
            <person name="Figueras M.J."/>
        </authorList>
    </citation>
    <scope>NUCLEOTIDE SEQUENCE [LARGE SCALE GENOMIC DNA]</scope>
    <source>
        <strain evidence="3">CECT 7727</strain>
    </source>
</reference>
<proteinExistence type="predicted"/>
<dbReference type="KEGG" id="amar:AMRN_0751"/>
<reference evidence="2" key="2">
    <citation type="submission" date="2017-09" db="EMBL/GenBank/DDBJ databases">
        <authorList>
            <person name="Perez-Cataluna A."/>
            <person name="Figueras M.J."/>
            <person name="Salas-Masso N."/>
        </authorList>
    </citation>
    <scope>NUCLEOTIDE SEQUENCE</scope>
    <source>
        <strain evidence="2">CECT 7727</strain>
    </source>
</reference>
<dbReference type="EMBL" id="CP032101">
    <property type="protein sequence ID" value="AXX86505.1"/>
    <property type="molecule type" value="Genomic_DNA"/>
</dbReference>
<dbReference type="Proteomes" id="UP000264693">
    <property type="component" value="Chromosome"/>
</dbReference>
<evidence type="ECO:0000313" key="4">
    <source>
        <dbReference type="Proteomes" id="UP000264693"/>
    </source>
</evidence>
<organism evidence="1 4">
    <name type="scientific">Malaciobacter marinus</name>
    <dbReference type="NCBI Taxonomy" id="505249"/>
    <lineage>
        <taxon>Bacteria</taxon>
        <taxon>Pseudomonadati</taxon>
        <taxon>Campylobacterota</taxon>
        <taxon>Epsilonproteobacteria</taxon>
        <taxon>Campylobacterales</taxon>
        <taxon>Arcobacteraceae</taxon>
        <taxon>Malaciobacter</taxon>
    </lineage>
</organism>
<protein>
    <recommendedName>
        <fullName evidence="5">DUF4878 domain-containing protein</fullName>
    </recommendedName>
</protein>
<dbReference type="EMBL" id="NXAO01000087">
    <property type="protein sequence ID" value="PHO14084.1"/>
    <property type="molecule type" value="Genomic_DNA"/>
</dbReference>
<dbReference type="Proteomes" id="UP000224740">
    <property type="component" value="Unassembled WGS sequence"/>
</dbReference>
<evidence type="ECO:0000313" key="2">
    <source>
        <dbReference type="EMBL" id="PHO14084.1"/>
    </source>
</evidence>
<evidence type="ECO:0000313" key="1">
    <source>
        <dbReference type="EMBL" id="AXX86505.1"/>
    </source>
</evidence>
<dbReference type="RefSeq" id="WP_099312676.1">
    <property type="nucleotide sequence ID" value="NZ_CP032101.1"/>
</dbReference>
<keyword evidence="3" id="KW-1185">Reference proteome</keyword>
<sequence length="176" mass="19774">MKNKIKIGILGVVSTLVLSGCMESSPESVVENYISGLKNADFNQVSKTVSSDIKDKFSRNIIFSCGTNKKFKDKVIPLLNKENIDLKVLDRTSNGYQSFSSEIQNKTVSFCFKEIMTEVMEKQKDTKMKILNSEVSSSGNEATVKFEETNSQGKSKQHTVKLEKINKEWKIIDGVM</sequence>
<accession>A0A347TIS7</accession>
<evidence type="ECO:0008006" key="5">
    <source>
        <dbReference type="Google" id="ProtNLM"/>
    </source>
</evidence>
<gene>
    <name evidence="1" type="ORF">AMRN_0751</name>
    <name evidence="2" type="ORF">CPH92_13690</name>
</gene>
<dbReference type="Gene3D" id="3.10.450.50">
    <property type="match status" value="1"/>
</dbReference>
<evidence type="ECO:0000313" key="3">
    <source>
        <dbReference type="Proteomes" id="UP000224740"/>
    </source>
</evidence>
<dbReference type="AlphaFoldDB" id="A0A347TIS7"/>